<keyword evidence="3" id="KW-0418">Kinase</keyword>
<name>A0A1K2ENL2_STRAR</name>
<accession>A0A1K2ENL2</accession>
<sequence>MTHVHATAYSSPPDPQGGENYRLALPNTSSAAKLSRDFIASLLTVSRHRGLVDDARLCVTELVTNAHRHTRTSLIRVGVTVQRKQVTISVADDDHWALPEPPAFREVREEAREREGGRGLLIVEQLALAWGMTVLGGCFPYRKAVWFTLARAGSAP</sequence>
<dbReference type="EMBL" id="FPJO01000020">
    <property type="protein sequence ID" value="SFY36628.1"/>
    <property type="molecule type" value="Genomic_DNA"/>
</dbReference>
<dbReference type="Pfam" id="PF13581">
    <property type="entry name" value="HATPase_c_2"/>
    <property type="match status" value="1"/>
</dbReference>
<dbReference type="STRING" id="1893.SAMN02787144_1020133"/>
<dbReference type="OrthoDB" id="3871846at2"/>
<evidence type="ECO:0000313" key="4">
    <source>
        <dbReference type="Proteomes" id="UP000181909"/>
    </source>
</evidence>
<keyword evidence="1" id="KW-0723">Serine/threonine-protein kinase</keyword>
<dbReference type="Gene3D" id="3.30.565.10">
    <property type="entry name" value="Histidine kinase-like ATPase, C-terminal domain"/>
    <property type="match status" value="1"/>
</dbReference>
<dbReference type="RefSeq" id="WP_072488019.1">
    <property type="nucleotide sequence ID" value="NZ_CP108276.1"/>
</dbReference>
<dbReference type="InterPro" id="IPR003594">
    <property type="entry name" value="HATPase_dom"/>
</dbReference>
<organism evidence="3 4">
    <name type="scientific">Streptomyces atratus</name>
    <dbReference type="NCBI Taxonomy" id="1893"/>
    <lineage>
        <taxon>Bacteria</taxon>
        <taxon>Bacillati</taxon>
        <taxon>Actinomycetota</taxon>
        <taxon>Actinomycetes</taxon>
        <taxon>Kitasatosporales</taxon>
        <taxon>Streptomycetaceae</taxon>
        <taxon>Streptomyces</taxon>
    </lineage>
</organism>
<feature type="domain" description="Histidine kinase/HSP90-like ATPase" evidence="2">
    <location>
        <begin position="35"/>
        <end position="127"/>
    </location>
</feature>
<dbReference type="PANTHER" id="PTHR35526">
    <property type="entry name" value="ANTI-SIGMA-F FACTOR RSBW-RELATED"/>
    <property type="match status" value="1"/>
</dbReference>
<dbReference type="Proteomes" id="UP000181909">
    <property type="component" value="Unassembled WGS sequence"/>
</dbReference>
<dbReference type="CDD" id="cd16936">
    <property type="entry name" value="HATPase_RsbW-like"/>
    <property type="match status" value="1"/>
</dbReference>
<evidence type="ECO:0000313" key="3">
    <source>
        <dbReference type="EMBL" id="SFY36628.1"/>
    </source>
</evidence>
<evidence type="ECO:0000259" key="2">
    <source>
        <dbReference type="Pfam" id="PF13581"/>
    </source>
</evidence>
<reference evidence="3 4" key="1">
    <citation type="submission" date="2016-11" db="EMBL/GenBank/DDBJ databases">
        <authorList>
            <person name="Jaros S."/>
            <person name="Januszkiewicz K."/>
            <person name="Wedrychowicz H."/>
        </authorList>
    </citation>
    <scope>NUCLEOTIDE SEQUENCE [LARGE SCALE GENOMIC DNA]</scope>
    <source>
        <strain evidence="3 4">OK807</strain>
    </source>
</reference>
<proteinExistence type="predicted"/>
<evidence type="ECO:0000256" key="1">
    <source>
        <dbReference type="ARBA" id="ARBA00022527"/>
    </source>
</evidence>
<dbReference type="AlphaFoldDB" id="A0A1K2ENL2"/>
<dbReference type="GO" id="GO:0004674">
    <property type="term" value="F:protein serine/threonine kinase activity"/>
    <property type="evidence" value="ECO:0007669"/>
    <property type="project" value="UniProtKB-KW"/>
</dbReference>
<keyword evidence="3" id="KW-0808">Transferase</keyword>
<dbReference type="InterPro" id="IPR050267">
    <property type="entry name" value="Anti-sigma-factor_SerPK"/>
</dbReference>
<gene>
    <name evidence="3" type="ORF">SAMN02787144_1020133</name>
</gene>
<dbReference type="SUPFAM" id="SSF55874">
    <property type="entry name" value="ATPase domain of HSP90 chaperone/DNA topoisomerase II/histidine kinase"/>
    <property type="match status" value="1"/>
</dbReference>
<dbReference type="InterPro" id="IPR036890">
    <property type="entry name" value="HATPase_C_sf"/>
</dbReference>
<dbReference type="PANTHER" id="PTHR35526:SF3">
    <property type="entry name" value="ANTI-SIGMA-F FACTOR RSBW"/>
    <property type="match status" value="1"/>
</dbReference>
<protein>
    <submittedName>
        <fullName evidence="3">Histidine kinase-like ATPase domain-containing protein</fullName>
    </submittedName>
</protein>